<dbReference type="AlphaFoldDB" id="A0A139XHS7"/>
<gene>
    <name evidence="1" type="ORF">WA1_00505</name>
</gene>
<dbReference type="EMBL" id="ANNX02000012">
    <property type="protein sequence ID" value="KYC44203.1"/>
    <property type="molecule type" value="Genomic_DNA"/>
</dbReference>
<evidence type="ECO:0000313" key="2">
    <source>
        <dbReference type="Proteomes" id="UP000076925"/>
    </source>
</evidence>
<name>A0A139XHS7_9CYAN</name>
<dbReference type="Pfam" id="PF14234">
    <property type="entry name" value="DUF4336"/>
    <property type="match status" value="1"/>
</dbReference>
<dbReference type="SUPFAM" id="SSF56281">
    <property type="entry name" value="Metallo-hydrolase/oxidoreductase"/>
    <property type="match status" value="1"/>
</dbReference>
<protein>
    <recommendedName>
        <fullName evidence="3">DUF4336 domain-containing protein</fullName>
    </recommendedName>
</protein>
<dbReference type="Proteomes" id="UP000076925">
    <property type="component" value="Unassembled WGS sequence"/>
</dbReference>
<keyword evidence="2" id="KW-1185">Reference proteome</keyword>
<dbReference type="STRING" id="128403.WA1_00505"/>
<evidence type="ECO:0008006" key="3">
    <source>
        <dbReference type="Google" id="ProtNLM"/>
    </source>
</evidence>
<sequence>MSHDPIELYQPINTLKPVDENVWIVDGSIVRMAMYGTTIPFSTRMTVVRLNNGELWCHSPIELTQALKTEIDALGSVRHLISPNKIHYAHISTWVKAYPEATAWASPGVQKRATQQKIQVTFSADLANEPPSQWANEIDQLIFRGSRFMDEVVFFHRKSATLILADLIENFEPNKVSQTFRWLLKLAGSTDPDGKAPLDLRLTFWGRKNQACQCVEQMLQWEPEKIILSHGRWYASNGAAELRRAFRWLGDFD</sequence>
<comment type="caution">
    <text evidence="1">The sequence shown here is derived from an EMBL/GenBank/DDBJ whole genome shotgun (WGS) entry which is preliminary data.</text>
</comment>
<organism evidence="1 2">
    <name type="scientific">Scytonema hofmannii PCC 7110</name>
    <dbReference type="NCBI Taxonomy" id="128403"/>
    <lineage>
        <taxon>Bacteria</taxon>
        <taxon>Bacillati</taxon>
        <taxon>Cyanobacteriota</taxon>
        <taxon>Cyanophyceae</taxon>
        <taxon>Nostocales</taxon>
        <taxon>Scytonemataceae</taxon>
        <taxon>Scytonema</taxon>
    </lineage>
</organism>
<dbReference type="PANTHER" id="PTHR33835:SF1">
    <property type="entry name" value="METALLO-BETA-LACTAMASE DOMAIN-CONTAINING PROTEIN"/>
    <property type="match status" value="1"/>
</dbReference>
<accession>A0A139XHS7</accession>
<reference evidence="1 2" key="1">
    <citation type="journal article" date="2013" name="Genome Biol. Evol.">
        <title>Genomes of Stigonematalean cyanobacteria (subsection V) and the evolution of oxygenic photosynthesis from prokaryotes to plastids.</title>
        <authorList>
            <person name="Dagan T."/>
            <person name="Roettger M."/>
            <person name="Stucken K."/>
            <person name="Landan G."/>
            <person name="Koch R."/>
            <person name="Major P."/>
            <person name="Gould S.B."/>
            <person name="Goremykin V.V."/>
            <person name="Rippka R."/>
            <person name="Tandeau de Marsac N."/>
            <person name="Gugger M."/>
            <person name="Lockhart P.J."/>
            <person name="Allen J.F."/>
            <person name="Brune I."/>
            <person name="Maus I."/>
            <person name="Puhler A."/>
            <person name="Martin W.F."/>
        </authorList>
    </citation>
    <scope>NUCLEOTIDE SEQUENCE [LARGE SCALE GENOMIC DNA]</scope>
    <source>
        <strain evidence="1 2">PCC 7110</strain>
    </source>
</reference>
<dbReference type="InterPro" id="IPR025638">
    <property type="entry name" value="DUF4336"/>
</dbReference>
<dbReference type="OrthoDB" id="450111at2"/>
<proteinExistence type="predicted"/>
<dbReference type="InterPro" id="IPR036866">
    <property type="entry name" value="RibonucZ/Hydroxyglut_hydro"/>
</dbReference>
<dbReference type="PANTHER" id="PTHR33835">
    <property type="entry name" value="YALI0C07656P"/>
    <property type="match status" value="1"/>
</dbReference>
<evidence type="ECO:0000313" key="1">
    <source>
        <dbReference type="EMBL" id="KYC44203.1"/>
    </source>
</evidence>